<evidence type="ECO:0000256" key="2">
    <source>
        <dbReference type="ARBA" id="ARBA00022679"/>
    </source>
</evidence>
<accession>A0A382YK04</accession>
<feature type="non-terminal residue" evidence="5">
    <location>
        <position position="1"/>
    </location>
</feature>
<evidence type="ECO:0000259" key="4">
    <source>
        <dbReference type="Pfam" id="PF00294"/>
    </source>
</evidence>
<dbReference type="PANTHER" id="PTHR43320:SF3">
    <property type="entry name" value="CARBOHYDRATE KINASE PFKB DOMAIN-CONTAINING PROTEIN"/>
    <property type="match status" value="1"/>
</dbReference>
<dbReference type="InterPro" id="IPR052700">
    <property type="entry name" value="Carb_kinase_PfkB-like"/>
</dbReference>
<dbReference type="InterPro" id="IPR002173">
    <property type="entry name" value="Carboh/pur_kinase_PfkB_CS"/>
</dbReference>
<comment type="similarity">
    <text evidence="1">Belongs to the carbohydrate kinase PfkB family.</text>
</comment>
<dbReference type="Pfam" id="PF00294">
    <property type="entry name" value="PfkB"/>
    <property type="match status" value="1"/>
</dbReference>
<dbReference type="Gene3D" id="3.40.1190.20">
    <property type="match status" value="1"/>
</dbReference>
<keyword evidence="3" id="KW-0418">Kinase</keyword>
<name>A0A382YK04_9ZZZZ</name>
<protein>
    <recommendedName>
        <fullName evidence="4">Carbohydrate kinase PfkB domain-containing protein</fullName>
    </recommendedName>
</protein>
<sequence>GKIKDDNLGKAFSKSLADNKVFYKTEPILEGPGTARCFIFVTPDAQRTMNTYIGACSLLSPKDIDEELVKNSRITYLEGYCWEEQLAKESLIKAAEIAHKADNKVSLTLSDPFCVERHRDEFKDLLKKHIDILFANEIEAKKLCQTQDLEESAKEISNMIEIVAITRSEKGAKIYNSKETVEIKAKVFNVVKDTTGAGDLFAAGFLYGLINKFSILKSGKIASITAGEIISHFGARPETNLADLIQKELSD</sequence>
<evidence type="ECO:0000256" key="1">
    <source>
        <dbReference type="ARBA" id="ARBA00010688"/>
    </source>
</evidence>
<dbReference type="PROSITE" id="PS00584">
    <property type="entry name" value="PFKB_KINASES_2"/>
    <property type="match status" value="1"/>
</dbReference>
<dbReference type="AlphaFoldDB" id="A0A382YK04"/>
<gene>
    <name evidence="5" type="ORF">METZ01_LOCUS436175</name>
</gene>
<dbReference type="SUPFAM" id="SSF53613">
    <property type="entry name" value="Ribokinase-like"/>
    <property type="match status" value="1"/>
</dbReference>
<reference evidence="5" key="1">
    <citation type="submission" date="2018-05" db="EMBL/GenBank/DDBJ databases">
        <authorList>
            <person name="Lanie J.A."/>
            <person name="Ng W.-L."/>
            <person name="Kazmierczak K.M."/>
            <person name="Andrzejewski T.M."/>
            <person name="Davidsen T.M."/>
            <person name="Wayne K.J."/>
            <person name="Tettelin H."/>
            <person name="Glass J.I."/>
            <person name="Rusch D."/>
            <person name="Podicherti R."/>
            <person name="Tsui H.-C.T."/>
            <person name="Winkler M.E."/>
        </authorList>
    </citation>
    <scope>NUCLEOTIDE SEQUENCE</scope>
</reference>
<dbReference type="EMBL" id="UINC01176271">
    <property type="protein sequence ID" value="SVD83321.1"/>
    <property type="molecule type" value="Genomic_DNA"/>
</dbReference>
<dbReference type="InterPro" id="IPR011611">
    <property type="entry name" value="PfkB_dom"/>
</dbReference>
<proteinExistence type="inferred from homology"/>
<feature type="domain" description="Carbohydrate kinase PfkB" evidence="4">
    <location>
        <begin position="1"/>
        <end position="237"/>
    </location>
</feature>
<dbReference type="GO" id="GO:0016301">
    <property type="term" value="F:kinase activity"/>
    <property type="evidence" value="ECO:0007669"/>
    <property type="project" value="UniProtKB-KW"/>
</dbReference>
<dbReference type="PANTHER" id="PTHR43320">
    <property type="entry name" value="SUGAR KINASE"/>
    <property type="match status" value="1"/>
</dbReference>
<dbReference type="InterPro" id="IPR029056">
    <property type="entry name" value="Ribokinase-like"/>
</dbReference>
<dbReference type="CDD" id="cd01168">
    <property type="entry name" value="adenosine_kinase"/>
    <property type="match status" value="1"/>
</dbReference>
<evidence type="ECO:0000256" key="3">
    <source>
        <dbReference type="ARBA" id="ARBA00022777"/>
    </source>
</evidence>
<evidence type="ECO:0000313" key="5">
    <source>
        <dbReference type="EMBL" id="SVD83321.1"/>
    </source>
</evidence>
<organism evidence="5">
    <name type="scientific">marine metagenome</name>
    <dbReference type="NCBI Taxonomy" id="408172"/>
    <lineage>
        <taxon>unclassified sequences</taxon>
        <taxon>metagenomes</taxon>
        <taxon>ecological metagenomes</taxon>
    </lineage>
</organism>
<keyword evidence="2" id="KW-0808">Transferase</keyword>